<comment type="caution">
    <text evidence="1">The sequence shown here is derived from an EMBL/GenBank/DDBJ whole genome shotgun (WGS) entry which is preliminary data.</text>
</comment>
<dbReference type="PANTHER" id="PTHR36156:SF2">
    <property type="entry name" value="CUPIN TYPE-2 DOMAIN-CONTAINING PROTEIN"/>
    <property type="match status" value="1"/>
</dbReference>
<protein>
    <recommendedName>
        <fullName evidence="3">Cupin domain-containing protein</fullName>
    </recommendedName>
</protein>
<dbReference type="PANTHER" id="PTHR36156">
    <property type="entry name" value="SLR2101 PROTEIN"/>
    <property type="match status" value="1"/>
</dbReference>
<dbReference type="Proteomes" id="UP000253570">
    <property type="component" value="Unassembled WGS sequence"/>
</dbReference>
<organism evidence="1 2">
    <name type="scientific">PS1 clade bacterium</name>
    <dbReference type="NCBI Taxonomy" id="2175152"/>
    <lineage>
        <taxon>Bacteria</taxon>
        <taxon>Pseudomonadati</taxon>
        <taxon>Pseudomonadota</taxon>
        <taxon>Alphaproteobacteria</taxon>
        <taxon>PS1 clade</taxon>
    </lineage>
</organism>
<dbReference type="Gene3D" id="2.60.120.10">
    <property type="entry name" value="Jelly Rolls"/>
    <property type="match status" value="1"/>
</dbReference>
<name>A0A368DRW0_9PROT</name>
<reference evidence="1 2" key="1">
    <citation type="journal article" date="2018" name="Microbiome">
        <title>Fine metagenomic profile of the Mediterranean stratified and mixed water columns revealed by assembly and recruitment.</title>
        <authorList>
            <person name="Haro-Moreno J.M."/>
            <person name="Lopez-Perez M."/>
            <person name="De La Torre J.R."/>
            <person name="Picazo A."/>
            <person name="Camacho A."/>
            <person name="Rodriguez-Valera F."/>
        </authorList>
    </citation>
    <scope>NUCLEOTIDE SEQUENCE [LARGE SCALE GENOMIC DNA]</scope>
    <source>
        <strain evidence="1">MED-G57</strain>
    </source>
</reference>
<accession>A0A368DRW0</accession>
<sequence length="181" mass="20478">MSLSPKPPRRVVVGTNKNGNSAIISDSDNPYQFNRGGGSTIYFNEIWTFDNCPVNSKNMNDGADRPLSHSPPQNGAHFRVIESKKEDNKKIDQKEADKFFESMNRTGLSEKMKSDKHWNMHRTRTVDYGVVTKGNRTHVLPDTELIMNQGDIIVQLGHFHSWDNSHGANEMLFIMIGGDDE</sequence>
<evidence type="ECO:0000313" key="1">
    <source>
        <dbReference type="EMBL" id="RCL74572.1"/>
    </source>
</evidence>
<proteinExistence type="predicted"/>
<gene>
    <name evidence="1" type="ORF">DBW71_00050</name>
</gene>
<evidence type="ECO:0000313" key="2">
    <source>
        <dbReference type="Proteomes" id="UP000253570"/>
    </source>
</evidence>
<dbReference type="AlphaFoldDB" id="A0A368DRW0"/>
<dbReference type="EMBL" id="QOQD01000001">
    <property type="protein sequence ID" value="RCL74572.1"/>
    <property type="molecule type" value="Genomic_DNA"/>
</dbReference>
<dbReference type="InterPro" id="IPR014710">
    <property type="entry name" value="RmlC-like_jellyroll"/>
</dbReference>
<dbReference type="InterPro" id="IPR047142">
    <property type="entry name" value="OryJ/VirC-like"/>
</dbReference>
<evidence type="ECO:0008006" key="3">
    <source>
        <dbReference type="Google" id="ProtNLM"/>
    </source>
</evidence>